<name>A0AAE7VYA1_9CAUD</name>
<gene>
    <name evidence="2" type="ORF">bas09_0088</name>
</gene>
<dbReference type="EMBL" id="MZ501099">
    <property type="protein sequence ID" value="QXV83733.1"/>
    <property type="molecule type" value="Genomic_DNA"/>
</dbReference>
<sequence>MPAGTVTRNHSGESTMNRHQTEEIKVTITVERNGVKTRYKKRFNKGEAMLGRIGDFMVKLQEDKPDGVQG</sequence>
<evidence type="ECO:0000313" key="3">
    <source>
        <dbReference type="Proteomes" id="UP000828884"/>
    </source>
</evidence>
<evidence type="ECO:0000256" key="1">
    <source>
        <dbReference type="SAM" id="MobiDB-lite"/>
    </source>
</evidence>
<dbReference type="Proteomes" id="UP000828884">
    <property type="component" value="Segment"/>
</dbReference>
<feature type="compositionally biased region" description="Polar residues" evidence="1">
    <location>
        <begin position="1"/>
        <end position="18"/>
    </location>
</feature>
<feature type="region of interest" description="Disordered" evidence="1">
    <location>
        <begin position="1"/>
        <end position="21"/>
    </location>
</feature>
<organism evidence="2 3">
    <name type="scientific">Escherichia phage PaulSarasin</name>
    <dbReference type="NCBI Taxonomy" id="2851973"/>
    <lineage>
        <taxon>Viruses</taxon>
        <taxon>Duplodnaviria</taxon>
        <taxon>Heunggongvirae</taxon>
        <taxon>Uroviricota</taxon>
        <taxon>Caudoviricetes</taxon>
        <taxon>Drexlerviridae</taxon>
        <taxon>Tempevirinae</taxon>
        <taxon>Changchunvirus</taxon>
    </lineage>
</organism>
<keyword evidence="3" id="KW-1185">Reference proteome</keyword>
<reference evidence="3" key="1">
    <citation type="journal article" date="2021" name="PLoS Biol.">
        <title>Systematic exploration of Escherichia coli phage-host interactions with the BASEL phage collection.</title>
        <authorList>
            <person name="Maffei E."/>
            <person name="Shaidullina A."/>
            <person name="Burkolter M."/>
            <person name="Heyer Y."/>
            <person name="Estermann F."/>
            <person name="Druelle V."/>
            <person name="Sauer P."/>
            <person name="Willi L."/>
            <person name="Michaelis S."/>
            <person name="Hilbi H."/>
            <person name="Thaler D.S."/>
            <person name="Harms A."/>
        </authorList>
    </citation>
    <scope>NUCLEOTIDE SEQUENCE [LARGE SCALE GENOMIC DNA]</scope>
    <source>
        <strain evidence="3">Bas09</strain>
    </source>
</reference>
<accession>A0AAE7VYA1</accession>
<proteinExistence type="predicted"/>
<protein>
    <submittedName>
        <fullName evidence="2">Uncharacterized protein</fullName>
    </submittedName>
</protein>
<evidence type="ECO:0000313" key="2">
    <source>
        <dbReference type="EMBL" id="QXV83733.1"/>
    </source>
</evidence>